<sequence length="299" mass="32804">MLMEQASNERKRMTQMRRTRKKRRLPRLLLPLIVLAFAGWVVIVRPFAPHAERNALASDASRPAGGAPSETVAAVEKPPATANVPKPPLAPVKVYYNGLAKDGKQVALTFDDGPDGVATPKILDILKANHIKATFFIVGKQAKAHPDMVRRIVKEGHAIGNHSWSHPDFGSLSTQDAKKQIEDTQDEIEAIAGVRPTLFRPPYGALNDDKKAAVRDLDMAIVDWSVDTRDWAGTTPPNILKLVNKELYPGGIILQHCAGEQEHLSNTIAALKQLIPALRKQGYAFVTVPKLLHLPDSQS</sequence>
<dbReference type="InterPro" id="IPR011330">
    <property type="entry name" value="Glyco_hydro/deAcase_b/a-brl"/>
</dbReference>
<feature type="region of interest" description="Disordered" evidence="3">
    <location>
        <begin position="57"/>
        <end position="87"/>
    </location>
</feature>
<dbReference type="InterPro" id="IPR002509">
    <property type="entry name" value="NODB_dom"/>
</dbReference>
<dbReference type="Gene3D" id="3.20.20.370">
    <property type="entry name" value="Glycoside hydrolase/deacetylase"/>
    <property type="match status" value="1"/>
</dbReference>
<dbReference type="Proteomes" id="UP000665561">
    <property type="component" value="Unassembled WGS sequence"/>
</dbReference>
<evidence type="ECO:0000259" key="4">
    <source>
        <dbReference type="PROSITE" id="PS51677"/>
    </source>
</evidence>
<feature type="region of interest" description="Disordered" evidence="3">
    <location>
        <begin position="1"/>
        <end position="20"/>
    </location>
</feature>
<evidence type="ECO:0000313" key="5">
    <source>
        <dbReference type="EMBL" id="NBD23841.1"/>
    </source>
</evidence>
<feature type="domain" description="NodB homology" evidence="4">
    <location>
        <begin position="104"/>
        <end position="286"/>
    </location>
</feature>
<dbReference type="InterPro" id="IPR050248">
    <property type="entry name" value="Polysacc_deacetylase_ArnD"/>
</dbReference>
<evidence type="ECO:0000256" key="1">
    <source>
        <dbReference type="ARBA" id="ARBA00022723"/>
    </source>
</evidence>
<keyword evidence="6" id="KW-1185">Reference proteome</keyword>
<dbReference type="PANTHER" id="PTHR10587:SF133">
    <property type="entry name" value="CHITIN DEACETYLASE 1-RELATED"/>
    <property type="match status" value="1"/>
</dbReference>
<evidence type="ECO:0000256" key="3">
    <source>
        <dbReference type="SAM" id="MobiDB-lite"/>
    </source>
</evidence>
<name>A0ABW9XMQ2_9BACL</name>
<dbReference type="Pfam" id="PF01522">
    <property type="entry name" value="Polysacc_deac_1"/>
    <property type="match status" value="1"/>
</dbReference>
<evidence type="ECO:0000256" key="2">
    <source>
        <dbReference type="ARBA" id="ARBA00022801"/>
    </source>
</evidence>
<organism evidence="5 6">
    <name type="scientific">Paenibacillus glycinis</name>
    <dbReference type="NCBI Taxonomy" id="2697035"/>
    <lineage>
        <taxon>Bacteria</taxon>
        <taxon>Bacillati</taxon>
        <taxon>Bacillota</taxon>
        <taxon>Bacilli</taxon>
        <taxon>Bacillales</taxon>
        <taxon>Paenibacillaceae</taxon>
        <taxon>Paenibacillus</taxon>
    </lineage>
</organism>
<evidence type="ECO:0000313" key="6">
    <source>
        <dbReference type="Proteomes" id="UP000665561"/>
    </source>
</evidence>
<keyword evidence="1" id="KW-0479">Metal-binding</keyword>
<comment type="caution">
    <text evidence="5">The sequence shown here is derived from an EMBL/GenBank/DDBJ whole genome shotgun (WGS) entry which is preliminary data.</text>
</comment>
<gene>
    <name evidence="5" type="ORF">GT019_08155</name>
</gene>
<proteinExistence type="predicted"/>
<dbReference type="EMBL" id="JAAAMV010000003">
    <property type="protein sequence ID" value="NBD23841.1"/>
    <property type="molecule type" value="Genomic_DNA"/>
</dbReference>
<dbReference type="CDD" id="cd10917">
    <property type="entry name" value="CE4_NodB_like_6s_7s"/>
    <property type="match status" value="1"/>
</dbReference>
<reference evidence="5 6" key="1">
    <citation type="submission" date="2020-01" db="EMBL/GenBank/DDBJ databases">
        <title>Paenibacillus soybeanensis sp. nov. isolated from the nodules of soybean (Glycine max(L.) Merr).</title>
        <authorList>
            <person name="Wang H."/>
        </authorList>
    </citation>
    <scope>NUCLEOTIDE SEQUENCE [LARGE SCALE GENOMIC DNA]</scope>
    <source>
        <strain evidence="5 6">T1</strain>
    </source>
</reference>
<dbReference type="SUPFAM" id="SSF88713">
    <property type="entry name" value="Glycoside hydrolase/deacetylase"/>
    <property type="match status" value="1"/>
</dbReference>
<dbReference type="PROSITE" id="PS51677">
    <property type="entry name" value="NODB"/>
    <property type="match status" value="1"/>
</dbReference>
<dbReference type="PANTHER" id="PTHR10587">
    <property type="entry name" value="GLYCOSYL TRANSFERASE-RELATED"/>
    <property type="match status" value="1"/>
</dbReference>
<accession>A0ABW9XMQ2</accession>
<keyword evidence="2" id="KW-0378">Hydrolase</keyword>
<protein>
    <submittedName>
        <fullName evidence="5">Polysaccharide deacetylase family protein</fullName>
    </submittedName>
</protein>